<feature type="compositionally biased region" description="Basic and acidic residues" evidence="2">
    <location>
        <begin position="138"/>
        <end position="149"/>
    </location>
</feature>
<reference evidence="4" key="1">
    <citation type="journal article" date="2014" name="Proc. Natl. Acad. Sci. U.S.A.">
        <title>Extensive sampling of basidiomycete genomes demonstrates inadequacy of the white-rot/brown-rot paradigm for wood decay fungi.</title>
        <authorList>
            <person name="Riley R."/>
            <person name="Salamov A.A."/>
            <person name="Brown D.W."/>
            <person name="Nagy L.G."/>
            <person name="Floudas D."/>
            <person name="Held B.W."/>
            <person name="Levasseur A."/>
            <person name="Lombard V."/>
            <person name="Morin E."/>
            <person name="Otillar R."/>
            <person name="Lindquist E.A."/>
            <person name="Sun H."/>
            <person name="LaButti K.M."/>
            <person name="Schmutz J."/>
            <person name="Jabbour D."/>
            <person name="Luo H."/>
            <person name="Baker S.E."/>
            <person name="Pisabarro A.G."/>
            <person name="Walton J.D."/>
            <person name="Blanchette R.A."/>
            <person name="Henrissat B."/>
            <person name="Martin F."/>
            <person name="Cullen D."/>
            <person name="Hibbett D.S."/>
            <person name="Grigoriev I.V."/>
        </authorList>
    </citation>
    <scope>NUCLEOTIDE SEQUENCE [LARGE SCALE GENOMIC DNA]</scope>
    <source>
        <strain evidence="4">CBS 339.88</strain>
    </source>
</reference>
<feature type="compositionally biased region" description="Low complexity" evidence="2">
    <location>
        <begin position="300"/>
        <end position="311"/>
    </location>
</feature>
<dbReference type="AlphaFoldDB" id="A0A067TLW8"/>
<feature type="compositionally biased region" description="Polar residues" evidence="2">
    <location>
        <begin position="10"/>
        <end position="22"/>
    </location>
</feature>
<feature type="compositionally biased region" description="Pro residues" evidence="2">
    <location>
        <begin position="701"/>
        <end position="716"/>
    </location>
</feature>
<feature type="compositionally biased region" description="Polar residues" evidence="2">
    <location>
        <begin position="732"/>
        <end position="741"/>
    </location>
</feature>
<feature type="compositionally biased region" description="Basic and acidic residues" evidence="2">
    <location>
        <begin position="175"/>
        <end position="187"/>
    </location>
</feature>
<feature type="compositionally biased region" description="Polar residues" evidence="2">
    <location>
        <begin position="984"/>
        <end position="995"/>
    </location>
</feature>
<keyword evidence="4" id="KW-1185">Reference proteome</keyword>
<keyword evidence="1" id="KW-0175">Coiled coil</keyword>
<feature type="compositionally biased region" description="Basic and acidic residues" evidence="2">
    <location>
        <begin position="281"/>
        <end position="296"/>
    </location>
</feature>
<dbReference type="OrthoDB" id="435402at2759"/>
<feature type="compositionally biased region" description="Low complexity" evidence="2">
    <location>
        <begin position="859"/>
        <end position="874"/>
    </location>
</feature>
<feature type="region of interest" description="Disordered" evidence="2">
    <location>
        <begin position="943"/>
        <end position="995"/>
    </location>
</feature>
<feature type="compositionally biased region" description="Acidic residues" evidence="2">
    <location>
        <begin position="877"/>
        <end position="886"/>
    </location>
</feature>
<evidence type="ECO:0000256" key="2">
    <source>
        <dbReference type="SAM" id="MobiDB-lite"/>
    </source>
</evidence>
<gene>
    <name evidence="3" type="ORF">GALMADRAFT_133521</name>
</gene>
<feature type="region of interest" description="Disordered" evidence="2">
    <location>
        <begin position="858"/>
        <end position="892"/>
    </location>
</feature>
<feature type="compositionally biased region" description="Pro residues" evidence="2">
    <location>
        <begin position="41"/>
        <end position="50"/>
    </location>
</feature>
<dbReference type="Proteomes" id="UP000027222">
    <property type="component" value="Unassembled WGS sequence"/>
</dbReference>
<evidence type="ECO:0000313" key="4">
    <source>
        <dbReference type="Proteomes" id="UP000027222"/>
    </source>
</evidence>
<proteinExistence type="predicted"/>
<feature type="region of interest" description="Disordered" evidence="2">
    <location>
        <begin position="110"/>
        <end position="187"/>
    </location>
</feature>
<dbReference type="PANTHER" id="PTHR48125">
    <property type="entry name" value="LP07818P1"/>
    <property type="match status" value="1"/>
</dbReference>
<feature type="region of interest" description="Disordered" evidence="2">
    <location>
        <begin position="281"/>
        <end position="361"/>
    </location>
</feature>
<dbReference type="EMBL" id="KL142368">
    <property type="protein sequence ID" value="KDR84166.1"/>
    <property type="molecule type" value="Genomic_DNA"/>
</dbReference>
<feature type="compositionally biased region" description="Low complexity" evidence="2">
    <location>
        <begin position="27"/>
        <end position="40"/>
    </location>
</feature>
<dbReference type="STRING" id="685588.A0A067TLW8"/>
<feature type="coiled-coil region" evidence="1">
    <location>
        <begin position="507"/>
        <end position="534"/>
    </location>
</feature>
<protein>
    <submittedName>
        <fullName evidence="3">Uncharacterized protein</fullName>
    </submittedName>
</protein>
<name>A0A067TLW8_GALM3</name>
<dbReference type="HOGENOM" id="CLU_015635_0_0_1"/>
<evidence type="ECO:0000313" key="3">
    <source>
        <dbReference type="EMBL" id="KDR84166.1"/>
    </source>
</evidence>
<feature type="compositionally biased region" description="Acidic residues" evidence="2">
    <location>
        <begin position="319"/>
        <end position="336"/>
    </location>
</feature>
<dbReference type="PANTHER" id="PTHR48125:SF10">
    <property type="entry name" value="OS12G0136300 PROTEIN"/>
    <property type="match status" value="1"/>
</dbReference>
<organism evidence="3 4">
    <name type="scientific">Galerina marginata (strain CBS 339.88)</name>
    <dbReference type="NCBI Taxonomy" id="685588"/>
    <lineage>
        <taxon>Eukaryota</taxon>
        <taxon>Fungi</taxon>
        <taxon>Dikarya</taxon>
        <taxon>Basidiomycota</taxon>
        <taxon>Agaricomycotina</taxon>
        <taxon>Agaricomycetes</taxon>
        <taxon>Agaricomycetidae</taxon>
        <taxon>Agaricales</taxon>
        <taxon>Agaricineae</taxon>
        <taxon>Strophariaceae</taxon>
        <taxon>Galerina</taxon>
    </lineage>
</organism>
<accession>A0A067TLW8</accession>
<feature type="compositionally biased region" description="Basic and acidic residues" evidence="2">
    <location>
        <begin position="658"/>
        <end position="673"/>
    </location>
</feature>
<feature type="region of interest" description="Disordered" evidence="2">
    <location>
        <begin position="1"/>
        <end position="65"/>
    </location>
</feature>
<feature type="region of interest" description="Disordered" evidence="2">
    <location>
        <begin position="653"/>
        <end position="751"/>
    </location>
</feature>
<sequence>MADPLPTPPATITQEPTTSPNLTPIAPLEETQAPATTTTPHPNPPPPAPGGPLGLSQVRFPPFPPVPPGISILPFSQFKEHGIQIFTDPELGVEVDGLGIPTVRLRVPHDTDVCKTKPPPGGRVREEYEGDGEGDGGGDGRRDDGERRDGRKKKKKSRAKEGDRPGGGGGRGYRRNPELPDLRAIKDPIERAKEQRRQRLLLFAKQEWWEQWAEGEDLRRGRIYDTNLSATDRIHMAATEFRTGRVWPPSSSRLRYLWDQFRLYVGLLGSIPVWTRTDLPHDSDSDADSEHAHQNDASDTSPPLTPSTTTPTKRKPIDSDSDDEFLPAQYSDEEDFQPTPSKEPANPAPTTTKHKRIPPRPPYALYNLAPIPLSTPSHIPLLLALSSTHRQSRLLSFLASPSLHTRIFLSSYIRLQALIYSPIHLTSLPRLVLFFLSFLVRVRALPEAERDLRRAVDVARRAVEEVPRGGWVCRNLPDVLGRGARGVWGLRWVEEGWVWNRDGGAGGVRVEEEEETEEEAMRRFEEELRAANVQLMPADPADLDPGLSSASNSTILSSLPEEDEDSDVEAQILHVDVSEKTQLLGEGMRVEVMSPTSPGYIEEDDDDFGGEFVSFGGAAAATAFGDFGRFGGGGGGVGAFIEEVDKDTPTIAVVPTGEQKDPESETASQEKVEQVASEKAQGQEAPPPGPVSAATHEAEPAAPPPLNPNPPPPSIPVPSNHPTDWSHPNGPSHPTSAQQQAARDAWFPPPEQPLFPILGASLFPLRFTAGGLGQNQKSSSPTDVGIGVGVAERSMRRVSAVWKAGVLSDTEKEMEKAGLRGRGVEDELVRCFARVVMSPWGEWEDAGCAGEYRVPRVQGPGVAAGPSSSSATVSEPREEDDDEENEERDRQRELEARRRRYAHDAYKDDITLLVEPRVAENLSVGMGLAGTWVQLVPLPDLSANDGFGGRGRGRGRGRGGRGRARGGAGGQGRGRGRGRGGPANPSSGPSQSQDVQKAHTFWYVEDIYMSIPSFWAVGEPEEDLGVALRRALAEAGEDGVGYDELGLGVDGGISMGEAAMVMERD</sequence>
<evidence type="ECO:0000256" key="1">
    <source>
        <dbReference type="SAM" id="Coils"/>
    </source>
</evidence>
<feature type="compositionally biased region" description="Basic residues" evidence="2">
    <location>
        <begin position="951"/>
        <end position="964"/>
    </location>
</feature>